<dbReference type="PATRIC" id="fig|1160705.3.peg.3703"/>
<evidence type="ECO:0000313" key="3">
    <source>
        <dbReference type="Proteomes" id="UP000011205"/>
    </source>
</evidence>
<accession>L8PIT5</accession>
<organism evidence="2 3">
    <name type="scientific">Streptomyces viridochromogenes Tue57</name>
    <dbReference type="NCBI Taxonomy" id="1160705"/>
    <lineage>
        <taxon>Bacteria</taxon>
        <taxon>Bacillati</taxon>
        <taxon>Actinomycetota</taxon>
        <taxon>Actinomycetes</taxon>
        <taxon>Kitasatosporales</taxon>
        <taxon>Streptomycetaceae</taxon>
        <taxon>Streptomyces</taxon>
    </lineage>
</organism>
<evidence type="ECO:0000313" key="2">
    <source>
        <dbReference type="EMBL" id="ELS55297.1"/>
    </source>
</evidence>
<protein>
    <submittedName>
        <fullName evidence="2">Putative Lyase</fullName>
    </submittedName>
</protein>
<dbReference type="EMBL" id="AMLP01000117">
    <property type="protein sequence ID" value="ELS55297.1"/>
    <property type="molecule type" value="Genomic_DNA"/>
</dbReference>
<proteinExistence type="predicted"/>
<sequence>MTVRNSSRSTGGVVMIKGLGITTVWTFDQQRTKAFFTEKIGFEVRNDLSMGDMRWVTVGAKDQPDVELALMSLDGPGLDPESSEALKKLVGKGVIGAGAFRTDDCRGDYETFRARGVEFIQEPQERPYGIEAIFRDDNGNWYSLTERSEELDFSKSFG</sequence>
<feature type="domain" description="VOC" evidence="1">
    <location>
        <begin position="18"/>
        <end position="147"/>
    </location>
</feature>
<dbReference type="Gene3D" id="3.10.180.10">
    <property type="entry name" value="2,3-Dihydroxybiphenyl 1,2-Dioxygenase, domain 1"/>
    <property type="match status" value="1"/>
</dbReference>
<reference evidence="2 3" key="1">
    <citation type="journal article" date="2013" name="Genome Announc.">
        <title>Draft Genome Sequence of Streptomyces viridochromogenes Strain Tu57, Producer of Avilamycin.</title>
        <authorList>
            <person name="Gruning B.A."/>
            <person name="Erxleben A."/>
            <person name="Hahnlein A."/>
            <person name="Gunther S."/>
        </authorList>
    </citation>
    <scope>NUCLEOTIDE SEQUENCE [LARGE SCALE GENOMIC DNA]</scope>
    <source>
        <strain evidence="2 3">Tue57</strain>
    </source>
</reference>
<dbReference type="PANTHER" id="PTHR36437:SF2">
    <property type="entry name" value="GLYOXALASE_BLEOMYCIN RESISTANCE PROTEIN_DIOXYGENASE"/>
    <property type="match status" value="1"/>
</dbReference>
<dbReference type="InterPro" id="IPR037523">
    <property type="entry name" value="VOC_core"/>
</dbReference>
<dbReference type="Pfam" id="PF00903">
    <property type="entry name" value="Glyoxalase"/>
    <property type="match status" value="1"/>
</dbReference>
<dbReference type="PROSITE" id="PS51819">
    <property type="entry name" value="VOC"/>
    <property type="match status" value="1"/>
</dbReference>
<dbReference type="InterPro" id="IPR029068">
    <property type="entry name" value="Glyas_Bleomycin-R_OHBP_Dase"/>
</dbReference>
<dbReference type="InterPro" id="IPR004360">
    <property type="entry name" value="Glyas_Fos-R_dOase_dom"/>
</dbReference>
<name>L8PIT5_STRVR</name>
<dbReference type="PANTHER" id="PTHR36437">
    <property type="entry name" value="GLYOXALASE/BLEOMYCIN RESISTANCE PROTEIN/DIOXYGENASE"/>
    <property type="match status" value="1"/>
</dbReference>
<evidence type="ECO:0000259" key="1">
    <source>
        <dbReference type="PROSITE" id="PS51819"/>
    </source>
</evidence>
<dbReference type="SUPFAM" id="SSF54593">
    <property type="entry name" value="Glyoxalase/Bleomycin resistance protein/Dihydroxybiphenyl dioxygenase"/>
    <property type="match status" value="1"/>
</dbReference>
<keyword evidence="2" id="KW-0456">Lyase</keyword>
<dbReference type="GO" id="GO:0016829">
    <property type="term" value="F:lyase activity"/>
    <property type="evidence" value="ECO:0007669"/>
    <property type="project" value="UniProtKB-KW"/>
</dbReference>
<comment type="caution">
    <text evidence="2">The sequence shown here is derived from an EMBL/GenBank/DDBJ whole genome shotgun (WGS) entry which is preliminary data.</text>
</comment>
<dbReference type="Proteomes" id="UP000011205">
    <property type="component" value="Unassembled WGS sequence"/>
</dbReference>
<dbReference type="AlphaFoldDB" id="L8PIT5"/>
<gene>
    <name evidence="2" type="ORF">STVIR_3737</name>
</gene>